<accession>A0A409YPH3</accession>
<protein>
    <submittedName>
        <fullName evidence="1">Uncharacterized protein</fullName>
    </submittedName>
</protein>
<evidence type="ECO:0000313" key="1">
    <source>
        <dbReference type="EMBL" id="PPR04901.1"/>
    </source>
</evidence>
<name>A0A409YPH3_9AGAR</name>
<comment type="caution">
    <text evidence="1">The sequence shown here is derived from an EMBL/GenBank/DDBJ whole genome shotgun (WGS) entry which is preliminary data.</text>
</comment>
<dbReference type="Proteomes" id="UP000284842">
    <property type="component" value="Unassembled WGS sequence"/>
</dbReference>
<dbReference type="InParanoid" id="A0A409YPH3"/>
<sequence>MLDAYPTGFFSASLQDLTLKFEIAVEQNVRLFGTTFNHQRLSTSIPCFDTLVWGQSSRSFSLAPDGAAKFTTVQDKFEPYWTESVQKTWMEFLVWGQSSRSFSLAPDGAAKFTTVQDKFEPYWTESVQKTWMEFLGPILDQDPFQLCTENIPTWTTAYHMLVNLQIRGFQTGLTVFQCANNLALLGICREPTCTELVTWISKHKHLGAWKAIKTLDFVTDSRQQGSKQPNLSIYAIFYILWKHLDDSLTDSDKQILGFGPMFVEHLLCKVRRYTKRWLDYSKEVEKQENQQESNAAVWEAGKNERDCFVFPFPIVLKKDEIIKILESYDVTA</sequence>
<evidence type="ECO:0000313" key="2">
    <source>
        <dbReference type="Proteomes" id="UP000284842"/>
    </source>
</evidence>
<dbReference type="AlphaFoldDB" id="A0A409YPH3"/>
<proteinExistence type="predicted"/>
<keyword evidence="2" id="KW-1185">Reference proteome</keyword>
<gene>
    <name evidence="1" type="ORF">CVT24_007176</name>
</gene>
<dbReference type="EMBL" id="NHTK01000877">
    <property type="protein sequence ID" value="PPR04901.1"/>
    <property type="molecule type" value="Genomic_DNA"/>
</dbReference>
<reference evidence="1 2" key="1">
    <citation type="journal article" date="2018" name="Evol. Lett.">
        <title>Horizontal gene cluster transfer increased hallucinogenic mushroom diversity.</title>
        <authorList>
            <person name="Reynolds H.T."/>
            <person name="Vijayakumar V."/>
            <person name="Gluck-Thaler E."/>
            <person name="Korotkin H.B."/>
            <person name="Matheny P.B."/>
            <person name="Slot J.C."/>
        </authorList>
    </citation>
    <scope>NUCLEOTIDE SEQUENCE [LARGE SCALE GENOMIC DNA]</scope>
    <source>
        <strain evidence="1 2">2629</strain>
    </source>
</reference>
<organism evidence="1 2">
    <name type="scientific">Panaeolus cyanescens</name>
    <dbReference type="NCBI Taxonomy" id="181874"/>
    <lineage>
        <taxon>Eukaryota</taxon>
        <taxon>Fungi</taxon>
        <taxon>Dikarya</taxon>
        <taxon>Basidiomycota</taxon>
        <taxon>Agaricomycotina</taxon>
        <taxon>Agaricomycetes</taxon>
        <taxon>Agaricomycetidae</taxon>
        <taxon>Agaricales</taxon>
        <taxon>Agaricineae</taxon>
        <taxon>Galeropsidaceae</taxon>
        <taxon>Panaeolus</taxon>
    </lineage>
</organism>
<dbReference type="OrthoDB" id="3064439at2759"/>